<reference evidence="2" key="3">
    <citation type="submission" date="2015-04" db="UniProtKB">
        <authorList>
            <consortium name="EnsemblPlants"/>
        </authorList>
    </citation>
    <scope>IDENTIFICATION</scope>
</reference>
<accession>A0A0D9W9K3</accession>
<dbReference type="HOGENOM" id="CLU_1621405_0_0_1"/>
<feature type="region of interest" description="Disordered" evidence="1">
    <location>
        <begin position="19"/>
        <end position="66"/>
    </location>
</feature>
<name>A0A0D9W9K3_9ORYZ</name>
<reference evidence="2 3" key="1">
    <citation type="submission" date="2012-08" db="EMBL/GenBank/DDBJ databases">
        <title>Oryza genome evolution.</title>
        <authorList>
            <person name="Wing R.A."/>
        </authorList>
    </citation>
    <scope>NUCLEOTIDE SEQUENCE</scope>
</reference>
<dbReference type="Gramene" id="LPERR04G21110.4">
    <property type="protein sequence ID" value="LPERR04G21110.4"/>
    <property type="gene ID" value="LPERR04G21110"/>
</dbReference>
<proteinExistence type="predicted"/>
<evidence type="ECO:0000313" key="3">
    <source>
        <dbReference type="Proteomes" id="UP000032180"/>
    </source>
</evidence>
<dbReference type="AlphaFoldDB" id="A0A0D9W9K3"/>
<keyword evidence="3" id="KW-1185">Reference proteome</keyword>
<evidence type="ECO:0000313" key="2">
    <source>
        <dbReference type="EnsemblPlants" id="LPERR04G21110.4"/>
    </source>
</evidence>
<dbReference type="EnsemblPlants" id="LPERR04G21110.4">
    <property type="protein sequence ID" value="LPERR04G21110.4"/>
    <property type="gene ID" value="LPERR04G21110"/>
</dbReference>
<organism evidence="2 3">
    <name type="scientific">Leersia perrieri</name>
    <dbReference type="NCBI Taxonomy" id="77586"/>
    <lineage>
        <taxon>Eukaryota</taxon>
        <taxon>Viridiplantae</taxon>
        <taxon>Streptophyta</taxon>
        <taxon>Embryophyta</taxon>
        <taxon>Tracheophyta</taxon>
        <taxon>Spermatophyta</taxon>
        <taxon>Magnoliopsida</taxon>
        <taxon>Liliopsida</taxon>
        <taxon>Poales</taxon>
        <taxon>Poaceae</taxon>
        <taxon>BOP clade</taxon>
        <taxon>Oryzoideae</taxon>
        <taxon>Oryzeae</taxon>
        <taxon>Oryzinae</taxon>
        <taxon>Leersia</taxon>
    </lineage>
</organism>
<evidence type="ECO:0000256" key="1">
    <source>
        <dbReference type="SAM" id="MobiDB-lite"/>
    </source>
</evidence>
<dbReference type="Proteomes" id="UP000032180">
    <property type="component" value="Chromosome 4"/>
</dbReference>
<reference evidence="3" key="2">
    <citation type="submission" date="2013-12" db="EMBL/GenBank/DDBJ databases">
        <authorList>
            <person name="Yu Y."/>
            <person name="Lee S."/>
            <person name="de Baynast K."/>
            <person name="Wissotski M."/>
            <person name="Liu L."/>
            <person name="Talag J."/>
            <person name="Goicoechea J."/>
            <person name="Angelova A."/>
            <person name="Jetty R."/>
            <person name="Kudrna D."/>
            <person name="Golser W."/>
            <person name="Rivera L."/>
            <person name="Zhang J."/>
            <person name="Wing R."/>
        </authorList>
    </citation>
    <scope>NUCLEOTIDE SEQUENCE</scope>
</reference>
<protein>
    <submittedName>
        <fullName evidence="2">Uncharacterized protein</fullName>
    </submittedName>
</protein>
<feature type="compositionally biased region" description="Basic residues" evidence="1">
    <location>
        <begin position="23"/>
        <end position="49"/>
    </location>
</feature>
<feature type="compositionally biased region" description="Low complexity" evidence="1">
    <location>
        <begin position="50"/>
        <end position="66"/>
    </location>
</feature>
<sequence>MTFSSEHFSEIGPYKFYQESSRHRSKSAIHPLRFRSGVRTRSPRRRRRAAALAGSPSAARASSSPRCGFPPLVCFTYQGLSLVEAGNFNDDAAKNPEERREPEGIDVYMDEHNTISACGLAKGYMDMLAVIKEETNIEDLVKHEKGEDVKPDKNHKITEAFVAK</sequence>